<protein>
    <submittedName>
        <fullName evidence="1">Uncharacterized protein</fullName>
    </submittedName>
</protein>
<evidence type="ECO:0000313" key="1">
    <source>
        <dbReference type="EMBL" id="APG03826.1"/>
    </source>
</evidence>
<dbReference type="EMBL" id="CP017480">
    <property type="protein sequence ID" value="APG03826.1"/>
    <property type="molecule type" value="Genomic_DNA"/>
</dbReference>
<dbReference type="KEGG" id="lrz:BJI69_07825"/>
<dbReference type="PATRIC" id="fig|1440763.5.peg.4226"/>
<keyword evidence="2" id="KW-1185">Reference proteome</keyword>
<reference evidence="2" key="1">
    <citation type="submission" date="2016-09" db="EMBL/GenBank/DDBJ databases">
        <authorList>
            <person name="Lysoe E."/>
        </authorList>
    </citation>
    <scope>NUCLEOTIDE SEQUENCE [LARGE SCALE GENOMIC DNA]</scope>
    <source>
        <strain evidence="2">LJ96T</strain>
    </source>
</reference>
<dbReference type="AlphaFoldDB" id="A0A0G9GZA0"/>
<gene>
    <name evidence="1" type="ORF">BJI69_07825</name>
</gene>
<dbReference type="RefSeq" id="WP_046969560.1">
    <property type="nucleotide sequence ID" value="NZ_CP017480.1"/>
</dbReference>
<proteinExistence type="predicted"/>
<dbReference type="Proteomes" id="UP000182987">
    <property type="component" value="Chromosome"/>
</dbReference>
<accession>A0A0G9GZA0</accession>
<dbReference type="SUPFAM" id="SSF103481">
    <property type="entry name" value="Multidrug resistance efflux transporter EmrE"/>
    <property type="match status" value="2"/>
</dbReference>
<dbReference type="OrthoDB" id="1524053at2"/>
<organism evidence="1 2">
    <name type="scientific">Luteibacter rhizovicinus DSM 16549</name>
    <dbReference type="NCBI Taxonomy" id="1440763"/>
    <lineage>
        <taxon>Bacteria</taxon>
        <taxon>Pseudomonadati</taxon>
        <taxon>Pseudomonadota</taxon>
        <taxon>Gammaproteobacteria</taxon>
        <taxon>Lysobacterales</taxon>
        <taxon>Rhodanobacteraceae</taxon>
        <taxon>Luteibacter</taxon>
    </lineage>
</organism>
<name>A0A0G9GZA0_9GAMM</name>
<dbReference type="InterPro" id="IPR037185">
    <property type="entry name" value="EmrE-like"/>
</dbReference>
<evidence type="ECO:0000313" key="2">
    <source>
        <dbReference type="Proteomes" id="UP000182987"/>
    </source>
</evidence>
<sequence length="280" mass="29508">MIYILLAVAFSVTVSVLLKLARRANIDIVQAVATNYIMAAGLAMWLLGATPQAALEADARVPLILLGILLPAIFVMLARSVSSAGIVRTDVAQRLSLFLSLAAAFLLFGEALVPLKILGIVLALVAVACILWRKERVERAGWLAPLAVFAGFGAIDICFKLIAQAHAPFPSALLASFLIALVLCWIAVIVRAVTRQASLSPRSIGFGVVLGAANFANILFYIRGHQALPNDPSLVFASMNLGVVLLGALTGALAFREKLSWLNWAGLAVAVAAIGVMTIA</sequence>
<dbReference type="STRING" id="1440763.BJI69_07825"/>